<evidence type="ECO:0000256" key="1">
    <source>
        <dbReference type="SAM" id="MobiDB-lite"/>
    </source>
</evidence>
<keyword evidence="2" id="KW-0472">Membrane</keyword>
<gene>
    <name evidence="3" type="ORF">MRATA1EN1_LOCUS5095</name>
</gene>
<proteinExistence type="predicted"/>
<keyword evidence="2" id="KW-0812">Transmembrane</keyword>
<keyword evidence="2" id="KW-1133">Transmembrane helix</keyword>
<name>A0ABN8Y3T7_RANTA</name>
<feature type="non-terminal residue" evidence="3">
    <location>
        <position position="1"/>
    </location>
</feature>
<feature type="transmembrane region" description="Helical" evidence="2">
    <location>
        <begin position="115"/>
        <end position="135"/>
    </location>
</feature>
<keyword evidence="4" id="KW-1185">Reference proteome</keyword>
<evidence type="ECO:0000256" key="2">
    <source>
        <dbReference type="SAM" id="Phobius"/>
    </source>
</evidence>
<dbReference type="EMBL" id="OX459949">
    <property type="protein sequence ID" value="CAI9156133.1"/>
    <property type="molecule type" value="Genomic_DNA"/>
</dbReference>
<dbReference type="Proteomes" id="UP001176941">
    <property type="component" value="Chromosome 13"/>
</dbReference>
<sequence>SHPWRAPPLLCQRLRRRPPLSGTQSPQTPTPLPLGQPAAASPAQPPCAPRASLPPSLRTAATLGGAPSPQGDRTPTLPEPRGRSWSSLLASPGLELPASPRCLALCMERENERVVTIYSLDILLFLFGTSLLFHVQF</sequence>
<evidence type="ECO:0000313" key="3">
    <source>
        <dbReference type="EMBL" id="CAI9156133.1"/>
    </source>
</evidence>
<evidence type="ECO:0000313" key="4">
    <source>
        <dbReference type="Proteomes" id="UP001176941"/>
    </source>
</evidence>
<accession>A0ABN8Y3T7</accession>
<feature type="region of interest" description="Disordered" evidence="1">
    <location>
        <begin position="1"/>
        <end position="92"/>
    </location>
</feature>
<organism evidence="3 4">
    <name type="scientific">Rangifer tarandus platyrhynchus</name>
    <name type="common">Svalbard reindeer</name>
    <dbReference type="NCBI Taxonomy" id="3082113"/>
    <lineage>
        <taxon>Eukaryota</taxon>
        <taxon>Metazoa</taxon>
        <taxon>Chordata</taxon>
        <taxon>Craniata</taxon>
        <taxon>Vertebrata</taxon>
        <taxon>Euteleostomi</taxon>
        <taxon>Mammalia</taxon>
        <taxon>Eutheria</taxon>
        <taxon>Laurasiatheria</taxon>
        <taxon>Artiodactyla</taxon>
        <taxon>Ruminantia</taxon>
        <taxon>Pecora</taxon>
        <taxon>Cervidae</taxon>
        <taxon>Odocoileinae</taxon>
        <taxon>Rangifer</taxon>
    </lineage>
</organism>
<reference evidence="3" key="1">
    <citation type="submission" date="2023-04" db="EMBL/GenBank/DDBJ databases">
        <authorList>
            <consortium name="ELIXIR-Norway"/>
        </authorList>
    </citation>
    <scope>NUCLEOTIDE SEQUENCE [LARGE SCALE GENOMIC DNA]</scope>
</reference>
<protein>
    <submittedName>
        <fullName evidence="3">Uncharacterized protein</fullName>
    </submittedName>
</protein>